<dbReference type="GO" id="GO:0016887">
    <property type="term" value="F:ATP hydrolysis activity"/>
    <property type="evidence" value="ECO:0007669"/>
    <property type="project" value="InterPro"/>
</dbReference>
<organism evidence="6 7">
    <name type="scientific">candidate division WOR-3 bacterium</name>
    <dbReference type="NCBI Taxonomy" id="2052148"/>
    <lineage>
        <taxon>Bacteria</taxon>
        <taxon>Bacteria division WOR-3</taxon>
    </lineage>
</organism>
<keyword evidence="2" id="KW-0547">Nucleotide-binding</keyword>
<dbReference type="InterPro" id="IPR017871">
    <property type="entry name" value="ABC_transporter-like_CS"/>
</dbReference>
<dbReference type="CDD" id="cd03214">
    <property type="entry name" value="ABC_Iron-Siderophores_B12_Hemin"/>
    <property type="match status" value="1"/>
</dbReference>
<sequence>MIEVDGLTFHYDHSVVLDRLTFKIQSSEFVGIIGPNGAGKSTLLRVLGGLLKPQAGRVLIDGKELSSYPLGELARLVSFIPQETHFSLNFKVWDVVLQGRYPFLGFFKIETKKDIEAVQEALGKTRIDHLADKSILNLSSGERQLVVIARAIAQTSRILLLDEPTTFLDIHHQMEIMSLLKQLNDEGKTIVMVIHDLNLAALFTTRLILIDRGRIVAQGSPEEVISEDQIERVYQLKVTRIKHPARRLPQILLG</sequence>
<keyword evidence="3" id="KW-0067">ATP-binding</keyword>
<name>A0A660SF00_UNCW3</name>
<dbReference type="GO" id="GO:0005524">
    <property type="term" value="F:ATP binding"/>
    <property type="evidence" value="ECO:0007669"/>
    <property type="project" value="UniProtKB-KW"/>
</dbReference>
<feature type="domain" description="ABC transporter" evidence="5">
    <location>
        <begin position="2"/>
        <end position="237"/>
    </location>
</feature>
<accession>A0A660SF00</accession>
<evidence type="ECO:0000256" key="3">
    <source>
        <dbReference type="ARBA" id="ARBA00022840"/>
    </source>
</evidence>
<dbReference type="Gene3D" id="3.40.50.300">
    <property type="entry name" value="P-loop containing nucleotide triphosphate hydrolases"/>
    <property type="match status" value="1"/>
</dbReference>
<reference evidence="6 7" key="1">
    <citation type="submission" date="2018-06" db="EMBL/GenBank/DDBJ databases">
        <title>Extensive metabolic versatility and redundancy in microbially diverse, dynamic hydrothermal sediments.</title>
        <authorList>
            <person name="Dombrowski N."/>
            <person name="Teske A."/>
            <person name="Baker B.J."/>
        </authorList>
    </citation>
    <scope>NUCLEOTIDE SEQUENCE [LARGE SCALE GENOMIC DNA]</scope>
    <source>
        <strain evidence="6">B36_G15</strain>
    </source>
</reference>
<dbReference type="SUPFAM" id="SSF52540">
    <property type="entry name" value="P-loop containing nucleoside triphosphate hydrolases"/>
    <property type="match status" value="1"/>
</dbReference>
<dbReference type="Pfam" id="PF00005">
    <property type="entry name" value="ABC_tran"/>
    <property type="match status" value="1"/>
</dbReference>
<keyword evidence="1" id="KW-0813">Transport</keyword>
<dbReference type="SMART" id="SM00382">
    <property type="entry name" value="AAA"/>
    <property type="match status" value="1"/>
</dbReference>
<dbReference type="PANTHER" id="PTHR42794">
    <property type="entry name" value="HEMIN IMPORT ATP-BINDING PROTEIN HMUV"/>
    <property type="match status" value="1"/>
</dbReference>
<dbReference type="PROSITE" id="PS50893">
    <property type="entry name" value="ABC_TRANSPORTER_2"/>
    <property type="match status" value="1"/>
</dbReference>
<dbReference type="PANTHER" id="PTHR42794:SF1">
    <property type="entry name" value="HEMIN IMPORT ATP-BINDING PROTEIN HMUV"/>
    <property type="match status" value="1"/>
</dbReference>
<dbReference type="EMBL" id="QNBE01000089">
    <property type="protein sequence ID" value="RKX69368.1"/>
    <property type="molecule type" value="Genomic_DNA"/>
</dbReference>
<evidence type="ECO:0000313" key="7">
    <source>
        <dbReference type="Proteomes" id="UP000268469"/>
    </source>
</evidence>
<keyword evidence="4" id="KW-1278">Translocase</keyword>
<dbReference type="AlphaFoldDB" id="A0A660SF00"/>
<evidence type="ECO:0000256" key="2">
    <source>
        <dbReference type="ARBA" id="ARBA00022741"/>
    </source>
</evidence>
<dbReference type="InterPro" id="IPR003439">
    <property type="entry name" value="ABC_transporter-like_ATP-bd"/>
</dbReference>
<dbReference type="Proteomes" id="UP000268469">
    <property type="component" value="Unassembled WGS sequence"/>
</dbReference>
<dbReference type="InterPro" id="IPR027417">
    <property type="entry name" value="P-loop_NTPase"/>
</dbReference>
<comment type="caution">
    <text evidence="6">The sequence shown here is derived from an EMBL/GenBank/DDBJ whole genome shotgun (WGS) entry which is preliminary data.</text>
</comment>
<dbReference type="InterPro" id="IPR003593">
    <property type="entry name" value="AAA+_ATPase"/>
</dbReference>
<evidence type="ECO:0000256" key="1">
    <source>
        <dbReference type="ARBA" id="ARBA00022448"/>
    </source>
</evidence>
<proteinExistence type="predicted"/>
<evidence type="ECO:0000313" key="6">
    <source>
        <dbReference type="EMBL" id="RKX69368.1"/>
    </source>
</evidence>
<evidence type="ECO:0000256" key="4">
    <source>
        <dbReference type="ARBA" id="ARBA00022967"/>
    </source>
</evidence>
<dbReference type="FunFam" id="3.40.50.300:FF:000134">
    <property type="entry name" value="Iron-enterobactin ABC transporter ATP-binding protein"/>
    <property type="match status" value="1"/>
</dbReference>
<gene>
    <name evidence="6" type="ORF">DRP53_08395</name>
</gene>
<dbReference type="PROSITE" id="PS00211">
    <property type="entry name" value="ABC_TRANSPORTER_1"/>
    <property type="match status" value="1"/>
</dbReference>
<protein>
    <submittedName>
        <fullName evidence="6">ABC transporter</fullName>
    </submittedName>
</protein>
<evidence type="ECO:0000259" key="5">
    <source>
        <dbReference type="PROSITE" id="PS50893"/>
    </source>
</evidence>